<evidence type="ECO:0000256" key="1">
    <source>
        <dbReference type="SAM" id="MobiDB-lite"/>
    </source>
</evidence>
<reference evidence="3" key="1">
    <citation type="journal article" date="2020" name="Cell">
        <title>Large-Scale Comparative Analyses of Tick Genomes Elucidate Their Genetic Diversity and Vector Capacities.</title>
        <authorList>
            <consortium name="Tick Genome and Microbiome Consortium (TIGMIC)"/>
            <person name="Jia N."/>
            <person name="Wang J."/>
            <person name="Shi W."/>
            <person name="Du L."/>
            <person name="Sun Y."/>
            <person name="Zhan W."/>
            <person name="Jiang J.F."/>
            <person name="Wang Q."/>
            <person name="Zhang B."/>
            <person name="Ji P."/>
            <person name="Bell-Sakyi L."/>
            <person name="Cui X.M."/>
            <person name="Yuan T.T."/>
            <person name="Jiang B.G."/>
            <person name="Yang W.F."/>
            <person name="Lam T.T."/>
            <person name="Chang Q.C."/>
            <person name="Ding S.J."/>
            <person name="Wang X.J."/>
            <person name="Zhu J.G."/>
            <person name="Ruan X.D."/>
            <person name="Zhao L."/>
            <person name="Wei J.T."/>
            <person name="Ye R.Z."/>
            <person name="Que T.C."/>
            <person name="Du C.H."/>
            <person name="Zhou Y.H."/>
            <person name="Cheng J.X."/>
            <person name="Dai P.F."/>
            <person name="Guo W.B."/>
            <person name="Han X.H."/>
            <person name="Huang E.J."/>
            <person name="Li L.F."/>
            <person name="Wei W."/>
            <person name="Gao Y.C."/>
            <person name="Liu J.Z."/>
            <person name="Shao H.Z."/>
            <person name="Wang X."/>
            <person name="Wang C.C."/>
            <person name="Yang T.C."/>
            <person name="Huo Q.B."/>
            <person name="Li W."/>
            <person name="Chen H.Y."/>
            <person name="Chen S.E."/>
            <person name="Zhou L.G."/>
            <person name="Ni X.B."/>
            <person name="Tian J.H."/>
            <person name="Sheng Y."/>
            <person name="Liu T."/>
            <person name="Pan Y.S."/>
            <person name="Xia L.Y."/>
            <person name="Li J."/>
            <person name="Zhao F."/>
            <person name="Cao W.C."/>
        </authorList>
    </citation>
    <scope>NUCLEOTIDE SEQUENCE</scope>
    <source>
        <strain evidence="3">Rmic-2018</strain>
    </source>
</reference>
<sequence>MLDLVERRLEASKKALTAKRLSSLDITIEIVVPKIMEKVDPLTRTAHEIEDIGIKRTIAEIIPTRKTEQRLYLANLYSPPPGQLHQYDHFVYELHQKVNGNRLVIVGDINAPHAAWGYHNTTKKGARVHDAPQQHGLTLWNGLLHPTRVGNSMSRNTNPDLTFTRDAHNATWTRLPDTLENDYHITQIEVEQAHRSPKTGKARLTDWTTYRNDLEDDSTIEDIEAWLNIAAVVAVEQPNTEASKAALLRSIAGEGALDVFNNFQFGPNEDKNDYRTLTVSSEPSDDSVGLEDEQSSQDSSLVTDGELFRISDKDDICLEDRLNAQDSDAETDRQFCDSTECAEETPADGPDPQDCDIKIQMLICQRLLRNN</sequence>
<feature type="compositionally biased region" description="Acidic residues" evidence="1">
    <location>
        <begin position="283"/>
        <end position="295"/>
    </location>
</feature>
<dbReference type="Proteomes" id="UP000821866">
    <property type="component" value="Chromosome 3"/>
</dbReference>
<accession>A0A9J6E7M3</accession>
<organism evidence="3 4">
    <name type="scientific">Rhipicephalus microplus</name>
    <name type="common">Cattle tick</name>
    <name type="synonym">Boophilus microplus</name>
    <dbReference type="NCBI Taxonomy" id="6941"/>
    <lineage>
        <taxon>Eukaryota</taxon>
        <taxon>Metazoa</taxon>
        <taxon>Ecdysozoa</taxon>
        <taxon>Arthropoda</taxon>
        <taxon>Chelicerata</taxon>
        <taxon>Arachnida</taxon>
        <taxon>Acari</taxon>
        <taxon>Parasitiformes</taxon>
        <taxon>Ixodida</taxon>
        <taxon>Ixodoidea</taxon>
        <taxon>Ixodidae</taxon>
        <taxon>Rhipicephalinae</taxon>
        <taxon>Rhipicephalus</taxon>
        <taxon>Boophilus</taxon>
    </lineage>
</organism>
<proteinExistence type="predicted"/>
<feature type="domain" description="Endonuclease/exonuclease/phosphatase" evidence="2">
    <location>
        <begin position="72"/>
        <end position="173"/>
    </location>
</feature>
<reference evidence="3" key="2">
    <citation type="submission" date="2021-09" db="EMBL/GenBank/DDBJ databases">
        <authorList>
            <person name="Jia N."/>
            <person name="Wang J."/>
            <person name="Shi W."/>
            <person name="Du L."/>
            <person name="Sun Y."/>
            <person name="Zhan W."/>
            <person name="Jiang J."/>
            <person name="Wang Q."/>
            <person name="Zhang B."/>
            <person name="Ji P."/>
            <person name="Sakyi L.B."/>
            <person name="Cui X."/>
            <person name="Yuan T."/>
            <person name="Jiang B."/>
            <person name="Yang W."/>
            <person name="Lam T.T.-Y."/>
            <person name="Chang Q."/>
            <person name="Ding S."/>
            <person name="Wang X."/>
            <person name="Zhu J."/>
            <person name="Ruan X."/>
            <person name="Zhao L."/>
            <person name="Wei J."/>
            <person name="Que T."/>
            <person name="Du C."/>
            <person name="Cheng J."/>
            <person name="Dai P."/>
            <person name="Han X."/>
            <person name="Huang E."/>
            <person name="Gao Y."/>
            <person name="Liu J."/>
            <person name="Shao H."/>
            <person name="Ye R."/>
            <person name="Li L."/>
            <person name="Wei W."/>
            <person name="Wang X."/>
            <person name="Wang C."/>
            <person name="Huo Q."/>
            <person name="Li W."/>
            <person name="Guo W."/>
            <person name="Chen H."/>
            <person name="Chen S."/>
            <person name="Zhou L."/>
            <person name="Zhou L."/>
            <person name="Ni X."/>
            <person name="Tian J."/>
            <person name="Zhou Y."/>
            <person name="Sheng Y."/>
            <person name="Liu T."/>
            <person name="Pan Y."/>
            <person name="Xia L."/>
            <person name="Li J."/>
            <person name="Zhao F."/>
            <person name="Cao W."/>
        </authorList>
    </citation>
    <scope>NUCLEOTIDE SEQUENCE</scope>
    <source>
        <strain evidence="3">Rmic-2018</strain>
        <tissue evidence="3">Larvae</tissue>
    </source>
</reference>
<protein>
    <recommendedName>
        <fullName evidence="2">Endonuclease/exonuclease/phosphatase domain-containing protein</fullName>
    </recommendedName>
</protein>
<dbReference type="AlphaFoldDB" id="A0A9J6E7M3"/>
<name>A0A9J6E7M3_RHIMP</name>
<dbReference type="Pfam" id="PF14529">
    <property type="entry name" value="Exo_endo_phos_2"/>
    <property type="match status" value="1"/>
</dbReference>
<keyword evidence="4" id="KW-1185">Reference proteome</keyword>
<feature type="region of interest" description="Disordered" evidence="1">
    <location>
        <begin position="271"/>
        <end position="304"/>
    </location>
</feature>
<dbReference type="InterPro" id="IPR036691">
    <property type="entry name" value="Endo/exonu/phosph_ase_sf"/>
</dbReference>
<dbReference type="EMBL" id="JABSTU010000005">
    <property type="protein sequence ID" value="KAH8030595.1"/>
    <property type="molecule type" value="Genomic_DNA"/>
</dbReference>
<gene>
    <name evidence="3" type="ORF">HPB51_010416</name>
</gene>
<dbReference type="InterPro" id="IPR005135">
    <property type="entry name" value="Endo/exonuclease/phosphatase"/>
</dbReference>
<dbReference type="Gene3D" id="3.60.10.10">
    <property type="entry name" value="Endonuclease/exonuclease/phosphatase"/>
    <property type="match status" value="1"/>
</dbReference>
<comment type="caution">
    <text evidence="3">The sequence shown here is derived from an EMBL/GenBank/DDBJ whole genome shotgun (WGS) entry which is preliminary data.</text>
</comment>
<evidence type="ECO:0000313" key="3">
    <source>
        <dbReference type="EMBL" id="KAH8030595.1"/>
    </source>
</evidence>
<dbReference type="SUPFAM" id="SSF56219">
    <property type="entry name" value="DNase I-like"/>
    <property type="match status" value="1"/>
</dbReference>
<evidence type="ECO:0000259" key="2">
    <source>
        <dbReference type="Pfam" id="PF14529"/>
    </source>
</evidence>
<evidence type="ECO:0000313" key="4">
    <source>
        <dbReference type="Proteomes" id="UP000821866"/>
    </source>
</evidence>
<dbReference type="GO" id="GO:0003824">
    <property type="term" value="F:catalytic activity"/>
    <property type="evidence" value="ECO:0007669"/>
    <property type="project" value="InterPro"/>
</dbReference>